<dbReference type="InterPro" id="IPR013216">
    <property type="entry name" value="Methyltransf_11"/>
</dbReference>
<evidence type="ECO:0000313" key="5">
    <source>
        <dbReference type="EMBL" id="AXG22413.1"/>
    </source>
</evidence>
<dbReference type="EMBL" id="MH544245">
    <property type="protein sequence ID" value="AXG22413.1"/>
    <property type="molecule type" value="Genomic_DNA"/>
</dbReference>
<evidence type="ECO:0000256" key="2">
    <source>
        <dbReference type="ARBA" id="ARBA00022679"/>
    </source>
</evidence>
<dbReference type="InterPro" id="IPR020803">
    <property type="entry name" value="MeTfrase_dom"/>
</dbReference>
<dbReference type="PANTHER" id="PTHR44068:SF11">
    <property type="entry name" value="GERANYL DIPHOSPHATE 2-C-METHYLTRANSFERASE"/>
    <property type="match status" value="1"/>
</dbReference>
<dbReference type="CDD" id="cd02440">
    <property type="entry name" value="AdoMet_MTases"/>
    <property type="match status" value="1"/>
</dbReference>
<keyword evidence="3" id="KW-0949">S-adenosyl-L-methionine</keyword>
<keyword evidence="2 5" id="KW-0808">Transferase</keyword>
<organism evidence="5">
    <name type="scientific">Nocardia argentinensis</name>
    <dbReference type="NCBI Taxonomy" id="1311812"/>
    <lineage>
        <taxon>Bacteria</taxon>
        <taxon>Bacillati</taxon>
        <taxon>Actinomycetota</taxon>
        <taxon>Actinomycetes</taxon>
        <taxon>Mycobacteriales</taxon>
        <taxon>Nocardiaceae</taxon>
        <taxon>Nocardia</taxon>
    </lineage>
</organism>
<dbReference type="AlphaFoldDB" id="A0A3S7PZH2"/>
<dbReference type="SUPFAM" id="SSF53335">
    <property type="entry name" value="S-adenosyl-L-methionine-dependent methyltransferases"/>
    <property type="match status" value="1"/>
</dbReference>
<sequence length="278" mass="30399">MTVSTDDVASFYDGTDKFSLEGKLDELWGANLHYGYWDNDSDEDSPIEVATDRLTDLMIAGLNAQPGQRVLDIGCGNGNPTLRLANARDVSVVGITISRVQAEQGQARVAELGLADRAEFRLADAMDMPFPDGSFDAAWALESMLHMPDRGRVLAEAARVLRPGARLAIADVVERGPVSPEGKVVLDHIRTTYKIHSLGTAEEYREQLAANGFIDVEITDITDKVNRTGIVLADAVEKKRAEFLVHATEQELDEFTGFMRRAAATPENGYLFITATRG</sequence>
<proteinExistence type="predicted"/>
<name>A0A3S7PZH2_9NOCA</name>
<gene>
    <name evidence="5" type="primary">ngnM</name>
</gene>
<dbReference type="Gene3D" id="3.40.50.150">
    <property type="entry name" value="Vaccinia Virus protein VP39"/>
    <property type="match status" value="1"/>
</dbReference>
<accession>A0A3S7PZH2</accession>
<dbReference type="InterPro" id="IPR050447">
    <property type="entry name" value="Erg6_SMT_methyltransf"/>
</dbReference>
<dbReference type="SMR" id="A0A3S7PZH2"/>
<feature type="domain" description="Polyketide synthase-like methyltransferase" evidence="4">
    <location>
        <begin position="50"/>
        <end position="266"/>
    </location>
</feature>
<dbReference type="InterPro" id="IPR029063">
    <property type="entry name" value="SAM-dependent_MTases_sf"/>
</dbReference>
<dbReference type="GO" id="GO:0032259">
    <property type="term" value="P:methylation"/>
    <property type="evidence" value="ECO:0007669"/>
    <property type="project" value="UniProtKB-KW"/>
</dbReference>
<dbReference type="GO" id="GO:0008757">
    <property type="term" value="F:S-adenosylmethionine-dependent methyltransferase activity"/>
    <property type="evidence" value="ECO:0007669"/>
    <property type="project" value="InterPro"/>
</dbReference>
<protein>
    <submittedName>
        <fullName evidence="5">Methyltransferase</fullName>
    </submittedName>
</protein>
<evidence type="ECO:0000256" key="1">
    <source>
        <dbReference type="ARBA" id="ARBA00022603"/>
    </source>
</evidence>
<evidence type="ECO:0000259" key="4">
    <source>
        <dbReference type="SMART" id="SM00828"/>
    </source>
</evidence>
<dbReference type="Pfam" id="PF08241">
    <property type="entry name" value="Methyltransf_11"/>
    <property type="match status" value="1"/>
</dbReference>
<evidence type="ECO:0000256" key="3">
    <source>
        <dbReference type="ARBA" id="ARBA00022691"/>
    </source>
</evidence>
<dbReference type="PANTHER" id="PTHR44068">
    <property type="entry name" value="ZGC:194242"/>
    <property type="match status" value="1"/>
</dbReference>
<dbReference type="SMART" id="SM00828">
    <property type="entry name" value="PKS_MT"/>
    <property type="match status" value="1"/>
</dbReference>
<reference evidence="5" key="1">
    <citation type="submission" date="2018-06" db="EMBL/GenBank/DDBJ databases">
        <title>Enzyme-Catalysed Bifurcated [4+2] and [4+6] Pericyclic Reactions in Streptoseomycin Biosynthesis.</title>
        <authorList>
            <person name="Wang K.B."/>
            <person name="Zhang B."/>
            <person name="Wang W."/>
            <person name="Ge H.M."/>
        </authorList>
    </citation>
    <scope>NUCLEOTIDE SEQUENCE</scope>
    <source>
        <strain evidence="5">ATCC 31306</strain>
    </source>
</reference>
<keyword evidence="1 5" id="KW-0489">Methyltransferase</keyword>